<feature type="compositionally biased region" description="Low complexity" evidence="1">
    <location>
        <begin position="2402"/>
        <end position="2414"/>
    </location>
</feature>
<feature type="compositionally biased region" description="Low complexity" evidence="1">
    <location>
        <begin position="1089"/>
        <end position="1113"/>
    </location>
</feature>
<feature type="compositionally biased region" description="Low complexity" evidence="1">
    <location>
        <begin position="1715"/>
        <end position="1727"/>
    </location>
</feature>
<feature type="compositionally biased region" description="Low complexity" evidence="1">
    <location>
        <begin position="683"/>
        <end position="703"/>
    </location>
</feature>
<feature type="compositionally biased region" description="Low complexity" evidence="1">
    <location>
        <begin position="504"/>
        <end position="521"/>
    </location>
</feature>
<feature type="compositionally biased region" description="Basic and acidic residues" evidence="1">
    <location>
        <begin position="1015"/>
        <end position="1027"/>
    </location>
</feature>
<feature type="compositionally biased region" description="Acidic residues" evidence="1">
    <location>
        <begin position="2150"/>
        <end position="2164"/>
    </location>
</feature>
<feature type="compositionally biased region" description="Polar residues" evidence="1">
    <location>
        <begin position="1385"/>
        <end position="1398"/>
    </location>
</feature>
<feature type="compositionally biased region" description="Basic and acidic residues" evidence="1">
    <location>
        <begin position="1258"/>
        <end position="1287"/>
    </location>
</feature>
<feature type="region of interest" description="Disordered" evidence="1">
    <location>
        <begin position="2307"/>
        <end position="2423"/>
    </location>
</feature>
<feature type="compositionally biased region" description="Basic and acidic residues" evidence="1">
    <location>
        <begin position="1045"/>
        <end position="1058"/>
    </location>
</feature>
<feature type="compositionally biased region" description="Basic and acidic residues" evidence="1">
    <location>
        <begin position="190"/>
        <end position="200"/>
    </location>
</feature>
<feature type="compositionally biased region" description="Basic and acidic residues" evidence="1">
    <location>
        <begin position="2016"/>
        <end position="2025"/>
    </location>
</feature>
<dbReference type="STRING" id="1081105.A0A167DCY9"/>
<accession>A0A167DCY9</accession>
<feature type="compositionally biased region" description="Basic and acidic residues" evidence="1">
    <location>
        <begin position="2224"/>
        <end position="2234"/>
    </location>
</feature>
<feature type="compositionally biased region" description="Basic and acidic residues" evidence="1">
    <location>
        <begin position="1862"/>
        <end position="1893"/>
    </location>
</feature>
<gene>
    <name evidence="2" type="ORF">NOR_05071</name>
</gene>
<feature type="region of interest" description="Disordered" evidence="1">
    <location>
        <begin position="3155"/>
        <end position="3178"/>
    </location>
</feature>
<feature type="compositionally biased region" description="Polar residues" evidence="1">
    <location>
        <begin position="629"/>
        <end position="643"/>
    </location>
</feature>
<feature type="compositionally biased region" description="Basic and acidic residues" evidence="1">
    <location>
        <begin position="1927"/>
        <end position="1938"/>
    </location>
</feature>
<feature type="region of interest" description="Disordered" evidence="1">
    <location>
        <begin position="1987"/>
        <end position="2287"/>
    </location>
</feature>
<feature type="compositionally biased region" description="Basic and acidic residues" evidence="1">
    <location>
        <begin position="3601"/>
        <end position="3612"/>
    </location>
</feature>
<evidence type="ECO:0000313" key="2">
    <source>
        <dbReference type="EMBL" id="OAA42222.1"/>
    </source>
</evidence>
<feature type="compositionally biased region" description="Low complexity" evidence="1">
    <location>
        <begin position="1442"/>
        <end position="1458"/>
    </location>
</feature>
<feature type="region of interest" description="Disordered" evidence="1">
    <location>
        <begin position="3409"/>
        <end position="3559"/>
    </location>
</feature>
<feature type="compositionally biased region" description="Low complexity" evidence="1">
    <location>
        <begin position="569"/>
        <end position="589"/>
    </location>
</feature>
<feature type="region of interest" description="Disordered" evidence="1">
    <location>
        <begin position="3014"/>
        <end position="3039"/>
    </location>
</feature>
<feature type="compositionally biased region" description="Basic and acidic residues" evidence="1">
    <location>
        <begin position="480"/>
        <end position="498"/>
    </location>
</feature>
<feature type="compositionally biased region" description="Acidic residues" evidence="1">
    <location>
        <begin position="1293"/>
        <end position="1303"/>
    </location>
</feature>
<feature type="compositionally biased region" description="Acidic residues" evidence="1">
    <location>
        <begin position="36"/>
        <end position="49"/>
    </location>
</feature>
<name>A0A167DCY9_METRR</name>
<feature type="compositionally biased region" description="Basic and acidic residues" evidence="1">
    <location>
        <begin position="1677"/>
        <end position="1689"/>
    </location>
</feature>
<feature type="compositionally biased region" description="Acidic residues" evidence="1">
    <location>
        <begin position="1736"/>
        <end position="1748"/>
    </location>
</feature>
<feature type="region of interest" description="Disordered" evidence="1">
    <location>
        <begin position="2538"/>
        <end position="2558"/>
    </location>
</feature>
<comment type="caution">
    <text evidence="2">The sequence shown here is derived from an EMBL/GenBank/DDBJ whole genome shotgun (WGS) entry which is preliminary data.</text>
</comment>
<feature type="compositionally biased region" description="Basic and acidic residues" evidence="1">
    <location>
        <begin position="148"/>
        <end position="158"/>
    </location>
</feature>
<feature type="compositionally biased region" description="Basic and acidic residues" evidence="1">
    <location>
        <begin position="970"/>
        <end position="984"/>
    </location>
</feature>
<feature type="compositionally biased region" description="Acidic residues" evidence="1">
    <location>
        <begin position="808"/>
        <end position="818"/>
    </location>
</feature>
<organism evidence="2 3">
    <name type="scientific">Metarhizium rileyi (strain RCEF 4871)</name>
    <name type="common">Nomuraea rileyi</name>
    <dbReference type="NCBI Taxonomy" id="1649241"/>
    <lineage>
        <taxon>Eukaryota</taxon>
        <taxon>Fungi</taxon>
        <taxon>Dikarya</taxon>
        <taxon>Ascomycota</taxon>
        <taxon>Pezizomycotina</taxon>
        <taxon>Sordariomycetes</taxon>
        <taxon>Hypocreomycetidae</taxon>
        <taxon>Hypocreales</taxon>
        <taxon>Clavicipitaceae</taxon>
        <taxon>Metarhizium</taxon>
    </lineage>
</organism>
<feature type="compositionally biased region" description="Low complexity" evidence="1">
    <location>
        <begin position="1904"/>
        <end position="1925"/>
    </location>
</feature>
<protein>
    <submittedName>
        <fullName evidence="2">Uncharacterized protein</fullName>
    </submittedName>
</protein>
<feature type="region of interest" description="Disordered" evidence="1">
    <location>
        <begin position="2471"/>
        <end position="2518"/>
    </location>
</feature>
<feature type="compositionally biased region" description="Basic and acidic residues" evidence="1">
    <location>
        <begin position="1772"/>
        <end position="1783"/>
    </location>
</feature>
<feature type="compositionally biased region" description="Basic and acidic residues" evidence="1">
    <location>
        <begin position="2538"/>
        <end position="2550"/>
    </location>
</feature>
<proteinExistence type="predicted"/>
<feature type="compositionally biased region" description="Low complexity" evidence="1">
    <location>
        <begin position="247"/>
        <end position="260"/>
    </location>
</feature>
<feature type="compositionally biased region" description="Basic and acidic residues" evidence="1">
    <location>
        <begin position="930"/>
        <end position="950"/>
    </location>
</feature>
<feature type="region of interest" description="Disordered" evidence="1">
    <location>
        <begin position="2955"/>
        <end position="2999"/>
    </location>
</feature>
<feature type="compositionally biased region" description="Basic residues" evidence="1">
    <location>
        <begin position="3497"/>
        <end position="3511"/>
    </location>
</feature>
<feature type="compositionally biased region" description="Low complexity" evidence="1">
    <location>
        <begin position="171"/>
        <end position="187"/>
    </location>
</feature>
<feature type="compositionally biased region" description="Low complexity" evidence="1">
    <location>
        <begin position="2026"/>
        <end position="2035"/>
    </location>
</feature>
<feature type="compositionally biased region" description="Basic and acidic residues" evidence="1">
    <location>
        <begin position="3524"/>
        <end position="3542"/>
    </location>
</feature>
<feature type="compositionally biased region" description="Polar residues" evidence="1">
    <location>
        <begin position="2262"/>
        <end position="2279"/>
    </location>
</feature>
<feature type="compositionally biased region" description="Basic and acidic residues" evidence="1">
    <location>
        <begin position="369"/>
        <end position="380"/>
    </location>
</feature>
<feature type="compositionally biased region" description="Basic and acidic residues" evidence="1">
    <location>
        <begin position="1425"/>
        <end position="1434"/>
    </location>
</feature>
<evidence type="ECO:0000313" key="3">
    <source>
        <dbReference type="Proteomes" id="UP000243498"/>
    </source>
</evidence>
<feature type="compositionally biased region" description="Basic and acidic residues" evidence="1">
    <location>
        <begin position="299"/>
        <end position="319"/>
    </location>
</feature>
<feature type="compositionally biased region" description="Basic and acidic residues" evidence="1">
    <location>
        <begin position="1311"/>
        <end position="1325"/>
    </location>
</feature>
<feature type="compositionally biased region" description="Basic and acidic residues" evidence="1">
    <location>
        <begin position="2358"/>
        <end position="2372"/>
    </location>
</feature>
<feature type="compositionally biased region" description="Basic and acidic residues" evidence="1">
    <location>
        <begin position="2498"/>
        <end position="2509"/>
    </location>
</feature>
<feature type="compositionally biased region" description="Basic and acidic residues" evidence="1">
    <location>
        <begin position="3446"/>
        <end position="3496"/>
    </location>
</feature>
<feature type="compositionally biased region" description="Basic and acidic residues" evidence="1">
    <location>
        <begin position="613"/>
        <end position="626"/>
    </location>
</feature>
<feature type="region of interest" description="Disordered" evidence="1">
    <location>
        <begin position="3574"/>
        <end position="3655"/>
    </location>
</feature>
<dbReference type="EMBL" id="AZHC01000014">
    <property type="protein sequence ID" value="OAA42222.1"/>
    <property type="molecule type" value="Genomic_DNA"/>
</dbReference>
<feature type="compositionally biased region" description="Basic and acidic residues" evidence="1">
    <location>
        <begin position="3634"/>
        <end position="3643"/>
    </location>
</feature>
<feature type="compositionally biased region" description="Polar residues" evidence="1">
    <location>
        <begin position="3613"/>
        <end position="3622"/>
    </location>
</feature>
<feature type="compositionally biased region" description="Acidic residues" evidence="1">
    <location>
        <begin position="1634"/>
        <end position="1657"/>
    </location>
</feature>
<feature type="compositionally biased region" description="Basic and acidic residues" evidence="1">
    <location>
        <begin position="1117"/>
        <end position="1135"/>
    </location>
</feature>
<feature type="compositionally biased region" description="Polar residues" evidence="1">
    <location>
        <begin position="987"/>
        <end position="1006"/>
    </location>
</feature>
<keyword evidence="3" id="KW-1185">Reference proteome</keyword>
<feature type="compositionally biased region" description="Basic and acidic residues" evidence="1">
    <location>
        <begin position="50"/>
        <end position="65"/>
    </location>
</feature>
<feature type="compositionally biased region" description="Basic and acidic residues" evidence="1">
    <location>
        <begin position="341"/>
        <end position="350"/>
    </location>
</feature>
<feature type="compositionally biased region" description="Low complexity" evidence="1">
    <location>
        <begin position="2235"/>
        <end position="2246"/>
    </location>
</feature>
<feature type="compositionally biased region" description="Low complexity" evidence="1">
    <location>
        <begin position="953"/>
        <end position="968"/>
    </location>
</feature>
<feature type="compositionally biased region" description="Acidic residues" evidence="1">
    <location>
        <begin position="1360"/>
        <end position="1372"/>
    </location>
</feature>
<dbReference type="OrthoDB" id="4941399at2759"/>
<feature type="compositionally biased region" description="Basic and acidic residues" evidence="1">
    <location>
        <begin position="1172"/>
        <end position="1189"/>
    </location>
</feature>
<feature type="compositionally biased region" description="Basic and acidic residues" evidence="1">
    <location>
        <begin position="2327"/>
        <end position="2344"/>
    </location>
</feature>
<feature type="compositionally biased region" description="Acidic residues" evidence="1">
    <location>
        <begin position="892"/>
        <end position="902"/>
    </location>
</feature>
<feature type="compositionally biased region" description="Low complexity" evidence="1">
    <location>
        <begin position="1601"/>
        <end position="1633"/>
    </location>
</feature>
<feature type="compositionally biased region" description="Low complexity" evidence="1">
    <location>
        <begin position="1823"/>
        <end position="1832"/>
    </location>
</feature>
<feature type="compositionally biased region" description="Low complexity" evidence="1">
    <location>
        <begin position="421"/>
        <end position="431"/>
    </location>
</feature>
<feature type="compositionally biased region" description="Basic and acidic residues" evidence="1">
    <location>
        <begin position="1569"/>
        <end position="1586"/>
    </location>
</feature>
<dbReference type="OMA" id="KAIIHVD"/>
<feature type="compositionally biased region" description="Basic residues" evidence="1">
    <location>
        <begin position="83"/>
        <end position="94"/>
    </location>
</feature>
<feature type="compositionally biased region" description="Polar residues" evidence="1">
    <location>
        <begin position="443"/>
        <end position="452"/>
    </location>
</feature>
<sequence length="3655" mass="385275">MSYHRKIAFCPYRANIDLSNVQFSDFSKVNHYQASESEEEQEVQEEHEEGLDHDQDVVDEQRVAETAEPSSPPEPKREQATKSSKKSRRKAKKNQAKDTHADNANNEDDDEIPVTTPPGGKKNKKKNKKGTERAAKGKAASSPPTATREPEPQAKGEAGEPGEEIGKTTGAAVEPSAPEAALEAPEPATEDVKPEDKEETSVAAEELVASELNPEIPAAVTTAAQTEEKEENKTEETTEKTVSGGVEPSSSESSSEAPKPASEEAKPEDQEETSVAAEEPVASEPTPDFPAALTTAAQPEEKSLEDKQPVEDETVREAEAPAPEEIAQTNPVVPESGENVAKPEEGKEEAPVADIHSSTPESSPGIPEAGKEASKPELEGKLSIVSEAAPEIRTEDSSSAIEAQTGAIPETEKHNTEALSADPVEAPTETAPAEEDLAEDHTTTGNTDSASTVPPFPRDTEEESPIDITVEQTVTEVPVEETHKEDAPIADDSVKVTEESTDTELSPEAASSEEPAKEAVAMDSGPDTNPAVEEEILNSEPAAENAPPQESATEALAVEENTTEQPAAESLLENTESEQTTTTEPAATEKPAVESATEAVAEDAAPQTSGEDALDKKITAPGEAKEATATISTESVAENNASQDEVAKNASPEAATISTEAKSEDKPGADPASDEGLTIGAVTETTTLEPATEETPAMPATPEEANEEVQEKAATSTEPEVSAASEDAKENEASQEAEPASADVLHLEPVPESPLEHKAEPSTEPEAEKESEETAAQDKVAQGEAPEAGNDSKNAEPEFVESSVNEVVETENGQEDAVQDASEAEGLRAEVKPEPDEPESEPQVNSTSAVATEESAVEGSKAESVAAETTPDNAVGEVTTVRGSEEQPALDNENEQPMEEAAADTATVVAEPETEETALQTKEPQVVAAVEDRPAEEKSEEEKVMEKTENPDASEPQVAAPEPAAETEASPEKESIAPESKSEDLSADTTATISVDDTTASEQQVIEGSATAPVNDDKAETTDEKTEATAPEQSAADEPLPDTSETGKPEDTEVKCEETPLPPAEAAEVSAEKPNPLQAKTTGEEAVTEGEVANVEAVASASAPETSAAETSTFNAEEGKESEAEKAEEQVEHNAVDASSPKQVHFAEKDDIIEELVSQDADADVVTTAESEDMKPDENEGSSIDKTEIEPMEESAVTGGPAEAVIEDISGMESLAPDPQSKAPDDKEAASVPTESESEAHSEETAAEETAQGTEDEPNPRESKEAEVVASAESKEMAAESQEKESADALTEINDEPAAEEPEAPAGEQTVDVKDVAPVDDKGEPGAETATDPTTEIVAASPNSADTEYESAAQDKPEEAEILTESAEDTADPAESAAQAEPDETSPNAAADTTQEQPVSEAAEEGEAPIKEPEGILEGVVPEPAEEKQAHDDNSAITVDVEGAAAEEAGSAAPITADDNADADADTMKATTEASEQDTPGLDGEDTAVVPTDPVESTMTEPGAPTVLDEANEVEDKSAVDATPEVALDDSNVDAPPEASTDEADAQANLVVDESEVSHQDPPAATEPVEEKTDEISATEEAKPADQPEAAAEQDGKEEGTATVEVVGVATEDQPATESASDAAEATIAAEAAQTEDFEPTSETAEPIEAEDKEETEVAVVADNGTDPEAPAEPAQSDEKAGPETDPKDTTNITEQVPTAEPEVKDEELKDGEPAADVAEEVTAVPEVVREPETVPSDEAEAEEAPDADETRAQIGFNDETASEAGEPATSEEPKAEEPKAEEPTPPTVQTPSATPDSPVAAEAEVKTEGTAVEVAESEEAAPEATVEVSETGKLDPVAIATESTEEPKQTVDAEPEPEVSAAKEAELEREPEVKEPEPSHSEELVEQPKELMVEEMEEHSSKAAAAAIAAGIAAAAGGAALAAAEMSKDEPKPPKTPEEEESKDTVGPIPGEEQLTPKSKKGEELYSFRDTPSDFLEVVECTNVEEVGGCDDDAVLALSREVETEESQPAATKENPGEAPEKLFETQGQTTEATTTDKEALVTSPTDRVAATDGGESALAAVSEKSSPPVAERPEAGFEQSMSATEEDPVIERASDKTKLLGPEAPVVVSLGEPMPSVNEEPDTVVSLTEEPSLTRDDDLALAPASQEEPAEVSESDALDDANQESAVQAAAVPAIEDISEKPTTLATATPEPHLRVTEESDLVVTVTKEIPVSAEGSVSKQDLYHQNEHEPGAADAAAQEPALATCSESAGSAIKDESVMESSNENPDAGDGSQTVVVETRNNDAAESVVVDDIAAEETVLDKLSEETATEAAEEPSLSAVFVEDEFRREEESNAEPAEKLDTTTTNDIAIVTSDSGEHEVTVAEELARDVDEEPVQSKPLEEDSCVEEPVPMSTENPGNAASDDAAVNADTNKPDLGANEVSEPMLDELLASSITQAAAVDDETGEPFLPKPDEPVSTTLSQDLFPAREDLDPVDGLGGSQVIEEQEGLVSISTEKPEPENTDKSLTDAGESIPSVTEMPVLVGMSEELAPSHVDAHVRSDDSKEELAQTTESPGITSIEYADILAKETVMLEETPDDPVSVIREELAPASEAEADNIAESAEESNLFQAPIQTTIKDNPVVREEARKQSYDSLSVKTVDGDDTFAKEDQSLPASNELIALADEDHAFEGIDPQAEGSQELEESEFLDQLQGQVIGRAASAGFDNDSPVVIDNSGEELKNVTADSQTPEAGKFSEDDVVSVSQEQPLSESWALLEDTEAPEPKPVTEIVAKEKESERPASDFENNAMVDVSQEEILDDVVLIEIEARAHEANVPEEQLSYKPTVETVVASDALLSDPPAETTMEVIAEAAETEAKDPTFEGTAEQSAALHEADTYVTDEGLHTLATLGTPAEPATQIAGTGEFDRAIDNPMEQPVTVVGAETALSQQVVCDTSDPLQTGLEVLVAPIEDTGHESAAQPASDEEYVAETETGVETPVEMRSSPKEDDAGSQQQQHAFEELQSQSLLSTIDEVPQERQSQTFDAQAPIEPASEVSATEEPVISEVVILDPRMETSLASDGAGNVSHAGAVEEVEHLDDLVDIDTEPISAGPEAETAINVEHGIPVATVDDEEELVDDSREPHNGLLTDAIPNEEETDIQAQHSSTEVSDRLLSQGPVIDPLPEDTGASPDAATQETPEVFQGRISADSSIEESDVSVGRIAAIALGSAGVAALAGAAAVVAGEKLHDSSSAEVADHVDHAKSLDSVQTANAEQISDLLECQGKSTAAAETRALATESEVEPAQGRDVAMPASEMDLRAPTPAVVIPDSAMVDQYRSQMLKRKKRLAVRNAEETVATAVIIYATIEALSPPASPKAGTFQDHEESFPSTKLQELLERQVAKGKESGIAAASIRLTTLVDLAVVAVKKNTARADASEDASKSSPKAPRRDSGFSGDSFGGSGKKRRTPEEAEQERRKAERKVSDQDPERRERPEPSERSERSSHRDRRGSKDVEHPHERSHRSSRRHSHSSQHKSERGPSASASIERDPIAQTSDKRFFEIKNSEGIVGSGMRPTIAGETTVEVEVPVESVRAADIPKRSNTRSKYGLGRISTDQTRAKITKTRESADVDRGTSSKGSTTPSEDNARRARKSERSKKAEDDKKPSGLKGVLKKIFG</sequence>
<feature type="compositionally biased region" description="Acidic residues" evidence="1">
    <location>
        <begin position="763"/>
        <end position="775"/>
    </location>
</feature>
<feature type="compositionally biased region" description="Basic and acidic residues" evidence="1">
    <location>
        <begin position="825"/>
        <end position="835"/>
    </location>
</feature>
<reference evidence="2 3" key="1">
    <citation type="journal article" date="2016" name="Genome Biol. Evol.">
        <title>Divergent and convergent evolution of fungal pathogenicity.</title>
        <authorList>
            <person name="Shang Y."/>
            <person name="Xiao G."/>
            <person name="Zheng P."/>
            <person name="Cen K."/>
            <person name="Zhan S."/>
            <person name="Wang C."/>
        </authorList>
    </citation>
    <scope>NUCLEOTIDE SEQUENCE [LARGE SCALE GENOMIC DNA]</scope>
    <source>
        <strain evidence="2 3">RCEF 4871</strain>
    </source>
</reference>
<feature type="region of interest" description="Disordered" evidence="1">
    <location>
        <begin position="31"/>
        <end position="1975"/>
    </location>
</feature>
<feature type="compositionally biased region" description="Basic and acidic residues" evidence="1">
    <location>
        <begin position="2091"/>
        <end position="2100"/>
    </location>
</feature>
<feature type="compositionally biased region" description="Basic and acidic residues" evidence="1">
    <location>
        <begin position="226"/>
        <end position="239"/>
    </location>
</feature>
<dbReference type="Proteomes" id="UP000243498">
    <property type="component" value="Unassembled WGS sequence"/>
</dbReference>
<evidence type="ECO:0000256" key="1">
    <source>
        <dbReference type="SAM" id="MobiDB-lite"/>
    </source>
</evidence>